<sequence>MKNKSTNSNSAEAKKIKKPWPTKAAMHQIYEQKLWGDNGTDFYSGEGSHKPEIVNPYVEVVRSFLTSFEMPLVVCDLGCGDFNIGKEFVEYTKKYIAIDIVETLIIRNKEKFSVANLEFYCLDIAKDNLPAGDCALLRQVLQHLSNAEVQQILEKLRAFKYVILTEHLPEGTFIPNKDIISGQGIRLKKQSGIDIEASPFHFKVKEATELLSIRLQDGKGMIVTTLYMTF</sequence>
<dbReference type="InterPro" id="IPR029063">
    <property type="entry name" value="SAM-dependent_MTases_sf"/>
</dbReference>
<feature type="domain" description="Methyltransferase" evidence="1">
    <location>
        <begin position="74"/>
        <end position="157"/>
    </location>
</feature>
<evidence type="ECO:0000313" key="2">
    <source>
        <dbReference type="EMBL" id="EDP96938.1"/>
    </source>
</evidence>
<keyword evidence="3" id="KW-1185">Reference proteome</keyword>
<evidence type="ECO:0000313" key="3">
    <source>
        <dbReference type="Proteomes" id="UP000002945"/>
    </source>
</evidence>
<dbReference type="Pfam" id="PF13649">
    <property type="entry name" value="Methyltransf_25"/>
    <property type="match status" value="1"/>
</dbReference>
<proteinExistence type="predicted"/>
<dbReference type="EMBL" id="ABIB01000003">
    <property type="protein sequence ID" value="EDP96938.1"/>
    <property type="molecule type" value="Genomic_DNA"/>
</dbReference>
<dbReference type="SUPFAM" id="SSF53335">
    <property type="entry name" value="S-adenosyl-L-methionine-dependent methyltransferases"/>
    <property type="match status" value="1"/>
</dbReference>
<protein>
    <recommendedName>
        <fullName evidence="1">Methyltransferase domain-containing protein</fullName>
    </recommendedName>
</protein>
<dbReference type="Proteomes" id="UP000002945">
    <property type="component" value="Unassembled WGS sequence"/>
</dbReference>
<reference evidence="2 3" key="1">
    <citation type="journal article" date="2011" name="J. Bacteriol.">
        <title>Genome sequence of the algicidal bacterium Kordia algicida OT-1.</title>
        <authorList>
            <person name="Lee H.S."/>
            <person name="Kang S.G."/>
            <person name="Kwon K.K."/>
            <person name="Lee J.H."/>
            <person name="Kim S.J."/>
        </authorList>
    </citation>
    <scope>NUCLEOTIDE SEQUENCE [LARGE SCALE GENOMIC DNA]</scope>
    <source>
        <strain evidence="2 3">OT-1</strain>
    </source>
</reference>
<dbReference type="AlphaFoldDB" id="A9DSI1"/>
<comment type="caution">
    <text evidence="2">The sequence shown here is derived from an EMBL/GenBank/DDBJ whole genome shotgun (WGS) entry which is preliminary data.</text>
</comment>
<dbReference type="eggNOG" id="COG0500">
    <property type="taxonomic scope" value="Bacteria"/>
</dbReference>
<gene>
    <name evidence="2" type="ORF">KAOT1_17283</name>
</gene>
<dbReference type="Gene3D" id="3.40.50.150">
    <property type="entry name" value="Vaccinia Virus protein VP39"/>
    <property type="match status" value="1"/>
</dbReference>
<evidence type="ECO:0000259" key="1">
    <source>
        <dbReference type="Pfam" id="PF13649"/>
    </source>
</evidence>
<name>A9DSI1_9FLAO</name>
<dbReference type="STRING" id="391587.KAOT1_17283"/>
<dbReference type="OrthoDB" id="20930at2"/>
<dbReference type="HOGENOM" id="CLU_094570_0_0_10"/>
<organism evidence="2 3">
    <name type="scientific">Kordia algicida OT-1</name>
    <dbReference type="NCBI Taxonomy" id="391587"/>
    <lineage>
        <taxon>Bacteria</taxon>
        <taxon>Pseudomonadati</taxon>
        <taxon>Bacteroidota</taxon>
        <taxon>Flavobacteriia</taxon>
        <taxon>Flavobacteriales</taxon>
        <taxon>Flavobacteriaceae</taxon>
        <taxon>Kordia</taxon>
    </lineage>
</organism>
<dbReference type="RefSeq" id="WP_007095991.1">
    <property type="nucleotide sequence ID" value="NZ_CP142125.1"/>
</dbReference>
<accession>A9DSI1</accession>
<dbReference type="InterPro" id="IPR041698">
    <property type="entry name" value="Methyltransf_25"/>
</dbReference>